<evidence type="ECO:0000256" key="9">
    <source>
        <dbReference type="ARBA" id="ARBA00025599"/>
    </source>
</evidence>
<dbReference type="PANTHER" id="PTHR12801">
    <property type="entry name" value="RNA EXONUCLEASE REXO1 / RECO3 FAMILY MEMBER-RELATED"/>
    <property type="match status" value="1"/>
</dbReference>
<feature type="compositionally biased region" description="Low complexity" evidence="10">
    <location>
        <begin position="35"/>
        <end position="45"/>
    </location>
</feature>
<dbReference type="Pfam" id="PF00929">
    <property type="entry name" value="RNase_T"/>
    <property type="match status" value="1"/>
</dbReference>
<dbReference type="InterPro" id="IPR036397">
    <property type="entry name" value="RNaseH_sf"/>
</dbReference>
<sequence length="334" mass="36129">MPHVKGNKFKPASSNPPAEETKKQHEKAAVSKAPEQAVAVQAEAQRVGKKKRKRGVGPPKAPLVLPSTVVAQLPKPSKAAPALASTNWLALKAAMAARPARPRRPSAAPKASPTATASKPGILPDKHSDKLTPVMALDCEMVGIGPRGNQSSVARVCIVNNAGEPVMDVFVEQTEPVTDYRTKVSGVRAQDLENAWPFETVQAWVRKVLANRLVVGHGLRSDFQALKLTLGQGMLRDTACYPPFMKRKLGSEALAPQSLRVLASNILGLQIQDGEHSPLDDARAALYLYLKHRKAGFGDDGEWERWIKRGSKAEDAKKLLSWEELASRDAMADG</sequence>
<keyword evidence="5" id="KW-0540">Nuclease</keyword>
<gene>
    <name evidence="12" type="ORF">QBZ16_005131</name>
</gene>
<dbReference type="GO" id="GO:0003676">
    <property type="term" value="F:nucleic acid binding"/>
    <property type="evidence" value="ECO:0007669"/>
    <property type="project" value="InterPro"/>
</dbReference>
<comment type="subcellular location">
    <subcellularLocation>
        <location evidence="1">Nucleus</location>
    </subcellularLocation>
</comment>
<comment type="function">
    <text evidence="9">Exoribonuclease involved in ribosome biosynthesis. Involved in the processing of ITS1, the internal transcribed spacer localized between the 18S and 5.8S rRNAs.</text>
</comment>
<reference evidence="12" key="1">
    <citation type="submission" date="2021-01" db="EMBL/GenBank/DDBJ databases">
        <authorList>
            <person name="Eckstrom K.M.E."/>
        </authorList>
    </citation>
    <scope>NUCLEOTIDE SEQUENCE</scope>
    <source>
        <strain evidence="12">UVCC 0001</strain>
    </source>
</reference>
<evidence type="ECO:0000313" key="12">
    <source>
        <dbReference type="EMBL" id="KAK2076903.1"/>
    </source>
</evidence>
<dbReference type="AlphaFoldDB" id="A0AAD9IFX7"/>
<evidence type="ECO:0000259" key="11">
    <source>
        <dbReference type="SMART" id="SM00479"/>
    </source>
</evidence>
<comment type="caution">
    <text evidence="12">The sequence shown here is derived from an EMBL/GenBank/DDBJ whole genome shotgun (WGS) entry which is preliminary data.</text>
</comment>
<evidence type="ECO:0000256" key="4">
    <source>
        <dbReference type="ARBA" id="ARBA00022552"/>
    </source>
</evidence>
<evidence type="ECO:0000256" key="10">
    <source>
        <dbReference type="SAM" id="MobiDB-lite"/>
    </source>
</evidence>
<dbReference type="GO" id="GO:0008408">
    <property type="term" value="F:3'-5' exonuclease activity"/>
    <property type="evidence" value="ECO:0007669"/>
    <property type="project" value="InterPro"/>
</dbReference>
<feature type="region of interest" description="Disordered" evidence="10">
    <location>
        <begin position="97"/>
        <end position="129"/>
    </location>
</feature>
<dbReference type="CDD" id="cd06144">
    <property type="entry name" value="REX4_like"/>
    <property type="match status" value="1"/>
</dbReference>
<dbReference type="InterPro" id="IPR047021">
    <property type="entry name" value="REXO1/3/4-like"/>
</dbReference>
<evidence type="ECO:0000256" key="5">
    <source>
        <dbReference type="ARBA" id="ARBA00022722"/>
    </source>
</evidence>
<dbReference type="Gene3D" id="3.30.420.10">
    <property type="entry name" value="Ribonuclease H-like superfamily/Ribonuclease H"/>
    <property type="match status" value="1"/>
</dbReference>
<dbReference type="InterPro" id="IPR037431">
    <property type="entry name" value="REX4_DEDDh_dom"/>
</dbReference>
<dbReference type="EMBL" id="JASFZW010000008">
    <property type="protein sequence ID" value="KAK2076903.1"/>
    <property type="molecule type" value="Genomic_DNA"/>
</dbReference>
<evidence type="ECO:0000256" key="3">
    <source>
        <dbReference type="ARBA" id="ARBA00016937"/>
    </source>
</evidence>
<dbReference type="InterPro" id="IPR012337">
    <property type="entry name" value="RNaseH-like_sf"/>
</dbReference>
<keyword evidence="13" id="KW-1185">Reference proteome</keyword>
<comment type="similarity">
    <text evidence="2">Belongs to the REXO4 family.</text>
</comment>
<protein>
    <recommendedName>
        <fullName evidence="3">RNA exonuclease 4</fullName>
    </recommendedName>
</protein>
<keyword evidence="7" id="KW-0269">Exonuclease</keyword>
<dbReference type="SUPFAM" id="SSF53098">
    <property type="entry name" value="Ribonuclease H-like"/>
    <property type="match status" value="1"/>
</dbReference>
<evidence type="ECO:0000256" key="2">
    <source>
        <dbReference type="ARBA" id="ARBA00010489"/>
    </source>
</evidence>
<dbReference type="InterPro" id="IPR013520">
    <property type="entry name" value="Ribonucl_H"/>
</dbReference>
<keyword evidence="8" id="KW-0539">Nucleus</keyword>
<dbReference type="Proteomes" id="UP001255856">
    <property type="component" value="Unassembled WGS sequence"/>
</dbReference>
<evidence type="ECO:0000256" key="1">
    <source>
        <dbReference type="ARBA" id="ARBA00004123"/>
    </source>
</evidence>
<feature type="region of interest" description="Disordered" evidence="10">
    <location>
        <begin position="1"/>
        <end position="63"/>
    </location>
</feature>
<keyword evidence="6" id="KW-0378">Hydrolase</keyword>
<organism evidence="12 13">
    <name type="scientific">Prototheca wickerhamii</name>
    <dbReference type="NCBI Taxonomy" id="3111"/>
    <lineage>
        <taxon>Eukaryota</taxon>
        <taxon>Viridiplantae</taxon>
        <taxon>Chlorophyta</taxon>
        <taxon>core chlorophytes</taxon>
        <taxon>Trebouxiophyceae</taxon>
        <taxon>Chlorellales</taxon>
        <taxon>Chlorellaceae</taxon>
        <taxon>Prototheca</taxon>
    </lineage>
</organism>
<evidence type="ECO:0000256" key="6">
    <source>
        <dbReference type="ARBA" id="ARBA00022801"/>
    </source>
</evidence>
<accession>A0AAD9IFX7</accession>
<dbReference type="GO" id="GO:0005634">
    <property type="term" value="C:nucleus"/>
    <property type="evidence" value="ECO:0007669"/>
    <property type="project" value="UniProtKB-SubCell"/>
</dbReference>
<evidence type="ECO:0000256" key="7">
    <source>
        <dbReference type="ARBA" id="ARBA00022839"/>
    </source>
</evidence>
<feature type="compositionally biased region" description="Basic and acidic residues" evidence="10">
    <location>
        <begin position="19"/>
        <end position="29"/>
    </location>
</feature>
<evidence type="ECO:0000313" key="13">
    <source>
        <dbReference type="Proteomes" id="UP001255856"/>
    </source>
</evidence>
<evidence type="ECO:0000256" key="8">
    <source>
        <dbReference type="ARBA" id="ARBA00023242"/>
    </source>
</evidence>
<keyword evidence="4" id="KW-0698">rRNA processing</keyword>
<name>A0AAD9IFX7_PROWI</name>
<dbReference type="GO" id="GO:0006364">
    <property type="term" value="P:rRNA processing"/>
    <property type="evidence" value="ECO:0007669"/>
    <property type="project" value="UniProtKB-KW"/>
</dbReference>
<proteinExistence type="inferred from homology"/>
<dbReference type="SMART" id="SM00479">
    <property type="entry name" value="EXOIII"/>
    <property type="match status" value="1"/>
</dbReference>
<feature type="domain" description="Exonuclease" evidence="11">
    <location>
        <begin position="133"/>
        <end position="298"/>
    </location>
</feature>
<feature type="compositionally biased region" description="Low complexity" evidence="10">
    <location>
        <begin position="97"/>
        <end position="120"/>
    </location>
</feature>
<dbReference type="PANTHER" id="PTHR12801:SF45">
    <property type="entry name" value="RNA EXONUCLEASE 4"/>
    <property type="match status" value="1"/>
</dbReference>